<evidence type="ECO:0000256" key="1">
    <source>
        <dbReference type="SAM" id="MobiDB-lite"/>
    </source>
</evidence>
<accession>A0A1P8TAR3</accession>
<reference evidence="3 5" key="1">
    <citation type="submission" date="2016-05" db="EMBL/GenBank/DDBJ databases">
        <authorList>
            <person name="Gu J."/>
        </authorList>
    </citation>
    <scope>NUCLEOTIDE SEQUENCE [LARGE SCALE GENOMIC DNA]</scope>
    <source>
        <strain evidence="3 5">ACCC40021</strain>
    </source>
</reference>
<evidence type="ECO:0008006" key="7">
    <source>
        <dbReference type="Google" id="ProtNLM"/>
    </source>
</evidence>
<feature type="compositionally biased region" description="Pro residues" evidence="1">
    <location>
        <begin position="87"/>
        <end position="97"/>
    </location>
</feature>
<keyword evidence="5" id="KW-1185">Reference proteome</keyword>
<organism evidence="4 6">
    <name type="scientific">Streptomyces alfalfae</name>
    <dbReference type="NCBI Taxonomy" id="1642299"/>
    <lineage>
        <taxon>Bacteria</taxon>
        <taxon>Bacillati</taxon>
        <taxon>Actinomycetota</taxon>
        <taxon>Actinomycetes</taxon>
        <taxon>Kitasatosporales</taxon>
        <taxon>Streptomycetaceae</taxon>
        <taxon>Streptomyces</taxon>
    </lineage>
</organism>
<gene>
    <name evidence="3" type="ORF">A7J05_02205</name>
    <name evidence="4" type="ORF">I8755_36100</name>
</gene>
<evidence type="ECO:0000313" key="5">
    <source>
        <dbReference type="Proteomes" id="UP000187191"/>
    </source>
</evidence>
<dbReference type="Proteomes" id="UP000187191">
    <property type="component" value="Chromosome"/>
</dbReference>
<feature type="chain" id="PRO_5043148523" description="ATP-binding protein" evidence="2">
    <location>
        <begin position="27"/>
        <end position="97"/>
    </location>
</feature>
<dbReference type="EMBL" id="CP015588">
    <property type="protein sequence ID" value="APY84722.1"/>
    <property type="molecule type" value="Genomic_DNA"/>
</dbReference>
<evidence type="ECO:0000313" key="4">
    <source>
        <dbReference type="EMBL" id="QQC93156.1"/>
    </source>
</evidence>
<dbReference type="EMBL" id="CP065959">
    <property type="protein sequence ID" value="QQC93156.1"/>
    <property type="molecule type" value="Genomic_DNA"/>
</dbReference>
<dbReference type="Proteomes" id="UP000596130">
    <property type="component" value="Chromosome"/>
</dbReference>
<evidence type="ECO:0000256" key="2">
    <source>
        <dbReference type="SAM" id="SignalP"/>
    </source>
</evidence>
<reference evidence="4 6" key="2">
    <citation type="submission" date="2020-12" db="EMBL/GenBank/DDBJ databases">
        <title>Identification and biosynthesis of polyene macrolides produced by Streptomyces alfalfae Men-myco-93-63.</title>
        <authorList>
            <person name="Liu D."/>
            <person name="Li Y."/>
            <person name="Liu L."/>
            <person name="Han X."/>
            <person name="Shen F."/>
        </authorList>
    </citation>
    <scope>NUCLEOTIDE SEQUENCE [LARGE SCALE GENOMIC DNA]</scope>
    <source>
        <strain evidence="4 6">Men-myco-93-63</strain>
    </source>
</reference>
<protein>
    <recommendedName>
        <fullName evidence="7">ATP-binding protein</fullName>
    </recommendedName>
</protein>
<feature type="region of interest" description="Disordered" evidence="1">
    <location>
        <begin position="72"/>
        <end position="97"/>
    </location>
</feature>
<evidence type="ECO:0000313" key="3">
    <source>
        <dbReference type="EMBL" id="APY84722.1"/>
    </source>
</evidence>
<dbReference type="AlphaFoldDB" id="A0A1P8TAR3"/>
<name>A0A1P8TAR3_9ACTN</name>
<dbReference type="RefSeq" id="WP_076682319.1">
    <property type="nucleotide sequence ID" value="NZ_CP015588.1"/>
</dbReference>
<keyword evidence="2" id="KW-0732">Signal</keyword>
<proteinExistence type="predicted"/>
<feature type="signal peptide" evidence="2">
    <location>
        <begin position="1"/>
        <end position="26"/>
    </location>
</feature>
<dbReference type="KEGG" id="ssia:A7J05_02205"/>
<sequence length="97" mass="9414">MNNQNRVIAVVTLAAATLTLAGTAHAAAPAPDGRSSGNDLGRAVSRTLADPSGTVGSVLDATEVALSAAQKGLETAGSTPKTGRVSVPPPPSAVKGV</sequence>
<evidence type="ECO:0000313" key="6">
    <source>
        <dbReference type="Proteomes" id="UP000596130"/>
    </source>
</evidence>
<feature type="region of interest" description="Disordered" evidence="1">
    <location>
        <begin position="24"/>
        <end position="54"/>
    </location>
</feature>